<evidence type="ECO:0000313" key="2">
    <source>
        <dbReference type="EMBL" id="KAA8565946.1"/>
    </source>
</evidence>
<feature type="region of interest" description="Disordered" evidence="1">
    <location>
        <begin position="203"/>
        <end position="267"/>
    </location>
</feature>
<feature type="region of interest" description="Disordered" evidence="1">
    <location>
        <begin position="17"/>
        <end position="44"/>
    </location>
</feature>
<feature type="compositionally biased region" description="Basic and acidic residues" evidence="1">
    <location>
        <begin position="216"/>
        <end position="241"/>
    </location>
</feature>
<name>A0A5M9JE25_MONFR</name>
<keyword evidence="3" id="KW-1185">Reference proteome</keyword>
<comment type="caution">
    <text evidence="2">The sequence shown here is derived from an EMBL/GenBank/DDBJ whole genome shotgun (WGS) entry which is preliminary data.</text>
</comment>
<evidence type="ECO:0000256" key="1">
    <source>
        <dbReference type="SAM" id="MobiDB-lite"/>
    </source>
</evidence>
<reference evidence="2 3" key="1">
    <citation type="submission" date="2019-06" db="EMBL/GenBank/DDBJ databases">
        <title>Genome Sequence of the Brown Rot Fungal Pathogen Monilinia fructicola.</title>
        <authorList>
            <person name="De Miccolis Angelini R.M."/>
            <person name="Landi L."/>
            <person name="Abate D."/>
            <person name="Pollastro S."/>
            <person name="Romanazzi G."/>
            <person name="Faretra F."/>
        </authorList>
    </citation>
    <scope>NUCLEOTIDE SEQUENCE [LARGE SCALE GENOMIC DNA]</scope>
    <source>
        <strain evidence="2 3">Mfrc123</strain>
    </source>
</reference>
<accession>A0A5M9JE25</accession>
<sequence>MTHHFKSFLKSAAGVLGNTTNTHHNRQDQPSPQSSAGGGPLALVTTRSSYNPLQTTSSTYTNPSENLPPTPTLRVVDEVPDLEDDAPGLFGGMGITNYRGVDTGPVAVPVAVPGMGSLVRQQGMVLGQGIVVGRQRAFTIPRKPLPGREAEDRGDLGRGYEEYEVRGRALVRQGRDQGDGESLDLGHREQVEGEQGFEEIDSEQGVFLEQEQVETSEDRAARLERERSERAARDLNHENPLRSHPIHPTTIVTGAAPTTSSIYSENSNSLRSRAFRRSYTAPINGFNFAAMGGVGVGPLGDVTGINSMGTMERGSAAQRYNSSGAASGSRTGSFLRRASISWRGMGFGRSSSGGVGAAGVAETSVAGVTGPVGVAAATERPATVYSETEGMMHEVMTAEAERRRSHRQSLILPKFDWEDEF</sequence>
<dbReference type="EMBL" id="VICG01000013">
    <property type="protein sequence ID" value="KAA8565946.1"/>
    <property type="molecule type" value="Genomic_DNA"/>
</dbReference>
<dbReference type="AlphaFoldDB" id="A0A5M9JE25"/>
<dbReference type="VEuPathDB" id="FungiDB:MFRU_022g00690"/>
<proteinExistence type="predicted"/>
<gene>
    <name evidence="2" type="ORF">EYC84_009755</name>
</gene>
<dbReference type="OrthoDB" id="3559802at2759"/>
<evidence type="ECO:0000313" key="3">
    <source>
        <dbReference type="Proteomes" id="UP000322873"/>
    </source>
</evidence>
<organism evidence="2 3">
    <name type="scientific">Monilinia fructicola</name>
    <name type="common">Brown rot fungus</name>
    <name type="synonym">Ciboria fructicola</name>
    <dbReference type="NCBI Taxonomy" id="38448"/>
    <lineage>
        <taxon>Eukaryota</taxon>
        <taxon>Fungi</taxon>
        <taxon>Dikarya</taxon>
        <taxon>Ascomycota</taxon>
        <taxon>Pezizomycotina</taxon>
        <taxon>Leotiomycetes</taxon>
        <taxon>Helotiales</taxon>
        <taxon>Sclerotiniaceae</taxon>
        <taxon>Monilinia</taxon>
    </lineage>
</organism>
<dbReference type="Proteomes" id="UP000322873">
    <property type="component" value="Unassembled WGS sequence"/>
</dbReference>
<protein>
    <submittedName>
        <fullName evidence="2">Uncharacterized protein</fullName>
    </submittedName>
</protein>
<feature type="compositionally biased region" description="Polar residues" evidence="1">
    <location>
        <begin position="250"/>
        <end position="267"/>
    </location>
</feature>
<feature type="compositionally biased region" description="Polar residues" evidence="1">
    <location>
        <begin position="17"/>
        <end position="35"/>
    </location>
</feature>